<accession>A0A1Q2YKH4</accession>
<dbReference type="EMBL" id="BDGI01000157">
    <property type="protein sequence ID" value="GAV30039.1"/>
    <property type="molecule type" value="Genomic_DNA"/>
</dbReference>
<keyword evidence="4" id="KW-1185">Reference proteome</keyword>
<sequence>MAFFAVLLVWPEVFEAFQAYASHEESGAEDGRSSDKRQHERILSDEAGDPAAQHGRHDRHKPDRYLDDGRYFVGEPKRFDDL</sequence>
<feature type="signal peptide" evidence="2">
    <location>
        <begin position="1"/>
        <end position="16"/>
    </location>
</feature>
<keyword evidence="2" id="KW-0732">Signal</keyword>
<feature type="compositionally biased region" description="Basic and acidic residues" evidence="1">
    <location>
        <begin position="60"/>
        <end position="82"/>
    </location>
</feature>
<proteinExistence type="predicted"/>
<reference evidence="3 4" key="1">
    <citation type="submission" date="2016-08" db="EMBL/GenBank/DDBJ databases">
        <title>Whole genome shotgun sequence of Pichia membranifaciens KS47-1.</title>
        <authorList>
            <person name="Konishi M."/>
            <person name="Ishida M."/>
            <person name="Arakawa T."/>
            <person name="Kato Y."/>
            <person name="Horiuchi J."/>
        </authorList>
    </citation>
    <scope>NUCLEOTIDE SEQUENCE [LARGE SCALE GENOMIC DNA]</scope>
    <source>
        <strain evidence="3 4">KS47-1</strain>
    </source>
</reference>
<protein>
    <submittedName>
        <fullName evidence="3">Uncharacterized protein</fullName>
    </submittedName>
</protein>
<dbReference type="AlphaFoldDB" id="A0A1Q2YKH4"/>
<evidence type="ECO:0000313" key="4">
    <source>
        <dbReference type="Proteomes" id="UP000186136"/>
    </source>
</evidence>
<feature type="chain" id="PRO_5012772193" evidence="2">
    <location>
        <begin position="17"/>
        <end position="82"/>
    </location>
</feature>
<evidence type="ECO:0000313" key="3">
    <source>
        <dbReference type="EMBL" id="GAV30039.1"/>
    </source>
</evidence>
<feature type="compositionally biased region" description="Basic and acidic residues" evidence="1">
    <location>
        <begin position="24"/>
        <end position="44"/>
    </location>
</feature>
<dbReference type="Proteomes" id="UP000186136">
    <property type="component" value="Unassembled WGS sequence"/>
</dbReference>
<gene>
    <name evidence="3" type="ORF">PMKS-003545</name>
</gene>
<name>A0A1Q2YKH4_9ASCO</name>
<evidence type="ECO:0000256" key="1">
    <source>
        <dbReference type="SAM" id="MobiDB-lite"/>
    </source>
</evidence>
<evidence type="ECO:0000256" key="2">
    <source>
        <dbReference type="SAM" id="SignalP"/>
    </source>
</evidence>
<feature type="region of interest" description="Disordered" evidence="1">
    <location>
        <begin position="24"/>
        <end position="82"/>
    </location>
</feature>
<comment type="caution">
    <text evidence="3">The sequence shown here is derived from an EMBL/GenBank/DDBJ whole genome shotgun (WGS) entry which is preliminary data.</text>
</comment>
<organism evidence="3 4">
    <name type="scientific">Pichia membranifaciens</name>
    <dbReference type="NCBI Taxonomy" id="4926"/>
    <lineage>
        <taxon>Eukaryota</taxon>
        <taxon>Fungi</taxon>
        <taxon>Dikarya</taxon>
        <taxon>Ascomycota</taxon>
        <taxon>Saccharomycotina</taxon>
        <taxon>Pichiomycetes</taxon>
        <taxon>Pichiales</taxon>
        <taxon>Pichiaceae</taxon>
        <taxon>Pichia</taxon>
    </lineage>
</organism>